<keyword evidence="6 7" id="KW-0961">Cell wall biogenesis/degradation</keyword>
<dbReference type="GO" id="GO:0008360">
    <property type="term" value="P:regulation of cell shape"/>
    <property type="evidence" value="ECO:0007669"/>
    <property type="project" value="UniProtKB-KW"/>
</dbReference>
<organism evidence="8 9">
    <name type="scientific">Buchnera aphidicola</name>
    <name type="common">Hyadaphis tataricae</name>
    <dbReference type="NCBI Taxonomy" id="1241859"/>
    <lineage>
        <taxon>Bacteria</taxon>
        <taxon>Pseudomonadati</taxon>
        <taxon>Pseudomonadota</taxon>
        <taxon>Gammaproteobacteria</taxon>
        <taxon>Enterobacterales</taxon>
        <taxon>Erwiniaceae</taxon>
        <taxon>Buchnera</taxon>
    </lineage>
</organism>
<dbReference type="AlphaFoldDB" id="A0A4D6XZQ7"/>
<feature type="binding site" evidence="7">
    <location>
        <begin position="70"/>
        <end position="71"/>
    </location>
    <ligand>
        <name>substrate</name>
    </ligand>
</feature>
<evidence type="ECO:0000256" key="4">
    <source>
        <dbReference type="ARBA" id="ARBA00022984"/>
    </source>
</evidence>
<dbReference type="InterPro" id="IPR015942">
    <property type="entry name" value="Asp/Glu/hydantoin_racemase"/>
</dbReference>
<comment type="similarity">
    <text evidence="7">Belongs to the aspartate/glutamate racemases family.</text>
</comment>
<comment type="catalytic activity">
    <reaction evidence="1 7">
        <text>L-glutamate = D-glutamate</text>
        <dbReference type="Rhea" id="RHEA:12813"/>
        <dbReference type="ChEBI" id="CHEBI:29985"/>
        <dbReference type="ChEBI" id="CHEBI:29986"/>
        <dbReference type="EC" id="5.1.1.3"/>
    </reaction>
</comment>
<evidence type="ECO:0000256" key="3">
    <source>
        <dbReference type="ARBA" id="ARBA00022960"/>
    </source>
</evidence>
<dbReference type="OrthoDB" id="9801055at2"/>
<feature type="binding site" evidence="7">
    <location>
        <begin position="37"/>
        <end position="38"/>
    </location>
    <ligand>
        <name>substrate</name>
    </ligand>
</feature>
<comment type="pathway">
    <text evidence="7">Cell wall biogenesis; peptidoglycan biosynthesis.</text>
</comment>
<reference evidence="8 9" key="2">
    <citation type="submission" date="2019-05" db="EMBL/GenBank/DDBJ databases">
        <title>Genome evolution of the obligate endosymbiont Buchnera aphidicola.</title>
        <authorList>
            <person name="Moran N.A."/>
        </authorList>
    </citation>
    <scope>NUCLEOTIDE SEQUENCE [LARGE SCALE GENOMIC DNA]</scope>
    <source>
        <strain evidence="8 9">Hta</strain>
    </source>
</reference>
<dbReference type="HAMAP" id="MF_00258">
    <property type="entry name" value="Glu_racemase"/>
    <property type="match status" value="1"/>
</dbReference>
<proteinExistence type="inferred from homology"/>
<dbReference type="GO" id="GO:0071555">
    <property type="term" value="P:cell wall organization"/>
    <property type="evidence" value="ECO:0007669"/>
    <property type="project" value="UniProtKB-KW"/>
</dbReference>
<feature type="binding site" evidence="7">
    <location>
        <begin position="5"/>
        <end position="6"/>
    </location>
    <ligand>
        <name>substrate</name>
    </ligand>
</feature>
<feature type="binding site" evidence="7">
    <location>
        <begin position="182"/>
        <end position="183"/>
    </location>
    <ligand>
        <name>substrate</name>
    </ligand>
</feature>
<dbReference type="PANTHER" id="PTHR21198">
    <property type="entry name" value="GLUTAMATE RACEMASE"/>
    <property type="match status" value="1"/>
</dbReference>
<dbReference type="PROSITE" id="PS00923">
    <property type="entry name" value="ASP_GLU_RACEMASE_1"/>
    <property type="match status" value="1"/>
</dbReference>
<evidence type="ECO:0000313" key="9">
    <source>
        <dbReference type="Proteomes" id="UP000298773"/>
    </source>
</evidence>
<dbReference type="SUPFAM" id="SSF53681">
    <property type="entry name" value="Aspartate/glutamate racemase"/>
    <property type="match status" value="2"/>
</dbReference>
<evidence type="ECO:0000256" key="2">
    <source>
        <dbReference type="ARBA" id="ARBA00013090"/>
    </source>
</evidence>
<keyword evidence="3 7" id="KW-0133">Cell shape</keyword>
<keyword evidence="4 7" id="KW-0573">Peptidoglycan synthesis</keyword>
<dbReference type="Proteomes" id="UP000298773">
    <property type="component" value="Chromosome"/>
</dbReference>
<dbReference type="RefSeq" id="WP_158356795.1">
    <property type="nucleotide sequence ID" value="NZ_CP034873.1"/>
</dbReference>
<dbReference type="GO" id="GO:0009252">
    <property type="term" value="P:peptidoglycan biosynthetic process"/>
    <property type="evidence" value="ECO:0007669"/>
    <property type="project" value="UniProtKB-UniRule"/>
</dbReference>
<keyword evidence="5 7" id="KW-0413">Isomerase</keyword>
<name>A0A4D6XZQ7_9GAMM</name>
<dbReference type="EC" id="5.1.1.3" evidence="2 7"/>
<evidence type="ECO:0000256" key="6">
    <source>
        <dbReference type="ARBA" id="ARBA00023316"/>
    </source>
</evidence>
<dbReference type="UniPathway" id="UPA00219"/>
<feature type="active site" description="Proton donor/acceptor" evidence="7">
    <location>
        <position position="69"/>
    </location>
</feature>
<dbReference type="PANTHER" id="PTHR21198:SF2">
    <property type="entry name" value="GLUTAMATE RACEMASE"/>
    <property type="match status" value="1"/>
</dbReference>
<gene>
    <name evidence="7 8" type="primary">murI</name>
    <name evidence="8" type="ORF">D9V69_02770</name>
</gene>
<dbReference type="NCBIfam" id="TIGR00067">
    <property type="entry name" value="glut_race"/>
    <property type="match status" value="1"/>
</dbReference>
<dbReference type="EMBL" id="CP034873">
    <property type="protein sequence ID" value="QCI21827.1"/>
    <property type="molecule type" value="Genomic_DNA"/>
</dbReference>
<dbReference type="InterPro" id="IPR018187">
    <property type="entry name" value="Asp/Glu_racemase_AS_1"/>
</dbReference>
<accession>A0A4D6XZQ7</accession>
<dbReference type="GO" id="GO:0008881">
    <property type="term" value="F:glutamate racemase activity"/>
    <property type="evidence" value="ECO:0007669"/>
    <property type="project" value="UniProtKB-UniRule"/>
</dbReference>
<reference evidence="8 9" key="1">
    <citation type="submission" date="2018-12" db="EMBL/GenBank/DDBJ databases">
        <authorList>
            <person name="Chong R.A."/>
        </authorList>
    </citation>
    <scope>NUCLEOTIDE SEQUENCE [LARGE SCALE GENOMIC DNA]</scope>
    <source>
        <strain evidence="8 9">Hta</strain>
    </source>
</reference>
<comment type="function">
    <text evidence="7">Provides the (R)-glutamate required for cell wall biosynthesis.</text>
</comment>
<sequence length="260" mass="30433">MLIFDSGIGGLSILKYIKDKIKNVHYIYMLDNEAFPYGNKTELFIIERSIKIINIVKKNYPINVVVIACNTASTTALYYLRKQFKLPIIGIFPEIQKAEKVTKNNIIGLVATSTTIYSSYIQKQLNQKCIHTNIKTIATNHLALIAEKKIRGFNIPRIDLEYIFKDWMNLSIKPDTIILGCTHFLSLKKEIQRIFNQSIFFIDSKEQILSEGKDWLYQLQLNQKNQKNIFLYSKKNKTVQQLFCYLKEYNFQQIKNINVR</sequence>
<feature type="active site" description="Proton donor/acceptor" evidence="7">
    <location>
        <position position="181"/>
    </location>
</feature>
<dbReference type="InterPro" id="IPR001920">
    <property type="entry name" value="Asp/Glu_race"/>
</dbReference>
<evidence type="ECO:0000256" key="1">
    <source>
        <dbReference type="ARBA" id="ARBA00001602"/>
    </source>
</evidence>
<evidence type="ECO:0000313" key="8">
    <source>
        <dbReference type="EMBL" id="QCI21827.1"/>
    </source>
</evidence>
<dbReference type="InterPro" id="IPR004391">
    <property type="entry name" value="Glu_race"/>
</dbReference>
<protein>
    <recommendedName>
        <fullName evidence="2 7">Glutamate racemase</fullName>
        <ecNumber evidence="2 7">5.1.1.3</ecNumber>
    </recommendedName>
</protein>
<dbReference type="Gene3D" id="3.40.50.1860">
    <property type="match status" value="2"/>
</dbReference>
<evidence type="ECO:0000256" key="7">
    <source>
        <dbReference type="HAMAP-Rule" id="MF_00258"/>
    </source>
</evidence>
<evidence type="ECO:0000256" key="5">
    <source>
        <dbReference type="ARBA" id="ARBA00023235"/>
    </source>
</evidence>
<dbReference type="Pfam" id="PF01177">
    <property type="entry name" value="Asp_Glu_race"/>
    <property type="match status" value="1"/>
</dbReference>